<evidence type="ECO:0000313" key="1">
    <source>
        <dbReference type="EMBL" id="MZP43373.1"/>
    </source>
</evidence>
<comment type="caution">
    <text evidence="1">The sequence shown here is derived from an EMBL/GenBank/DDBJ whole genome shotgun (WGS) entry which is preliminary data.</text>
</comment>
<dbReference type="EMBL" id="WXEX01000007">
    <property type="protein sequence ID" value="MZP43373.1"/>
    <property type="molecule type" value="Genomic_DNA"/>
</dbReference>
<protein>
    <submittedName>
        <fullName evidence="1">Uncharacterized protein</fullName>
    </submittedName>
</protein>
<evidence type="ECO:0000313" key="2">
    <source>
        <dbReference type="Proteomes" id="UP000471031"/>
    </source>
</evidence>
<reference evidence="1 2" key="1">
    <citation type="submission" date="2020-01" db="EMBL/GenBank/DDBJ databases">
        <title>Whole genome sequence of Heliobacterium gestii DSM 11169.</title>
        <authorList>
            <person name="Kyndt J.A."/>
            <person name="Meyer T.E."/>
        </authorList>
    </citation>
    <scope>NUCLEOTIDE SEQUENCE [LARGE SCALE GENOMIC DNA]</scope>
    <source>
        <strain evidence="1 2">DSM 11169</strain>
    </source>
</reference>
<name>A0A845LIV9_HELGE</name>
<dbReference type="OrthoDB" id="2082826at2"/>
<proteinExistence type="predicted"/>
<dbReference type="RefSeq" id="WP_161261936.1">
    <property type="nucleotide sequence ID" value="NZ_JAFBDC010000016.1"/>
</dbReference>
<gene>
    <name evidence="1" type="ORF">GTO89_10005</name>
</gene>
<keyword evidence="2" id="KW-1185">Reference proteome</keyword>
<sequence length="119" mass="13276">MKSQPYTHPTIPREVQGHPLLPGALPLAESTEMADYLAGWTRIFYLRHQSFVNSVDAITPEVMAEIFTETWQDIFSQALGRFPFEDSQIRLSEIVDAAIARGVEHFRQTGAGGGPPILH</sequence>
<accession>A0A845LIV9</accession>
<dbReference type="AlphaFoldDB" id="A0A845LIV9"/>
<organism evidence="1 2">
    <name type="scientific">Heliomicrobium gestii</name>
    <name type="common">Heliobacterium gestii</name>
    <dbReference type="NCBI Taxonomy" id="2699"/>
    <lineage>
        <taxon>Bacteria</taxon>
        <taxon>Bacillati</taxon>
        <taxon>Bacillota</taxon>
        <taxon>Clostridia</taxon>
        <taxon>Eubacteriales</taxon>
        <taxon>Heliobacteriaceae</taxon>
        <taxon>Heliomicrobium</taxon>
    </lineage>
</organism>
<dbReference type="Proteomes" id="UP000471031">
    <property type="component" value="Unassembled WGS sequence"/>
</dbReference>